<dbReference type="GO" id="GO:0005634">
    <property type="term" value="C:nucleus"/>
    <property type="evidence" value="ECO:0007669"/>
    <property type="project" value="TreeGrafter"/>
</dbReference>
<keyword evidence="4" id="KW-1185">Reference proteome</keyword>
<reference evidence="3 4" key="1">
    <citation type="submission" date="2023-12" db="EMBL/GenBank/DDBJ databases">
        <title>A high-quality genome assembly for Dillenia turbinata (Dilleniales).</title>
        <authorList>
            <person name="Chanderbali A."/>
        </authorList>
    </citation>
    <scope>NUCLEOTIDE SEQUENCE [LARGE SCALE GENOMIC DNA]</scope>
    <source>
        <strain evidence="3">LSX21</strain>
        <tissue evidence="3">Leaf</tissue>
    </source>
</reference>
<dbReference type="Proteomes" id="UP001370490">
    <property type="component" value="Unassembled WGS sequence"/>
</dbReference>
<dbReference type="PANTHER" id="PTHR46775">
    <property type="entry name" value="FLOCCULATION PROTEIN (DUF1296)"/>
    <property type="match status" value="1"/>
</dbReference>
<gene>
    <name evidence="3" type="ORF">RJ641_000587</name>
</gene>
<feature type="compositionally biased region" description="Polar residues" evidence="1">
    <location>
        <begin position="224"/>
        <end position="240"/>
    </location>
</feature>
<dbReference type="InterPro" id="IPR009060">
    <property type="entry name" value="UBA-like_sf"/>
</dbReference>
<name>A0AAN8ZMI0_9MAGN</name>
<dbReference type="AlphaFoldDB" id="A0AAN8ZMI0"/>
<evidence type="ECO:0000313" key="4">
    <source>
        <dbReference type="Proteomes" id="UP001370490"/>
    </source>
</evidence>
<evidence type="ECO:0000313" key="3">
    <source>
        <dbReference type="EMBL" id="KAK6947114.1"/>
    </source>
</evidence>
<organism evidence="3 4">
    <name type="scientific">Dillenia turbinata</name>
    <dbReference type="NCBI Taxonomy" id="194707"/>
    <lineage>
        <taxon>Eukaryota</taxon>
        <taxon>Viridiplantae</taxon>
        <taxon>Streptophyta</taxon>
        <taxon>Embryophyta</taxon>
        <taxon>Tracheophyta</taxon>
        <taxon>Spermatophyta</taxon>
        <taxon>Magnoliopsida</taxon>
        <taxon>eudicotyledons</taxon>
        <taxon>Gunneridae</taxon>
        <taxon>Pentapetalae</taxon>
        <taxon>Dilleniales</taxon>
        <taxon>Dilleniaceae</taxon>
        <taxon>Dillenia</taxon>
    </lineage>
</organism>
<evidence type="ECO:0000256" key="1">
    <source>
        <dbReference type="SAM" id="MobiDB-lite"/>
    </source>
</evidence>
<evidence type="ECO:0000259" key="2">
    <source>
        <dbReference type="Pfam" id="PF06972"/>
    </source>
</evidence>
<dbReference type="Pfam" id="PF06972">
    <property type="entry name" value="GIP1_N"/>
    <property type="match status" value="1"/>
</dbReference>
<feature type="region of interest" description="Disordered" evidence="1">
    <location>
        <begin position="59"/>
        <end position="196"/>
    </location>
</feature>
<feature type="compositionally biased region" description="Basic and acidic residues" evidence="1">
    <location>
        <begin position="109"/>
        <end position="125"/>
    </location>
</feature>
<feature type="compositionally biased region" description="Polar residues" evidence="1">
    <location>
        <begin position="139"/>
        <end position="149"/>
    </location>
</feature>
<dbReference type="PANTHER" id="PTHR46775:SF2">
    <property type="entry name" value="GBF-INTERACTING PROTEIN 1-LIKE"/>
    <property type="match status" value="1"/>
</dbReference>
<feature type="domain" description="GBF-interacting protein 1 N-terminal" evidence="2">
    <location>
        <begin position="8"/>
        <end position="67"/>
    </location>
</feature>
<accession>A0AAN8ZMI0</accession>
<feature type="compositionally biased region" description="Polar residues" evidence="1">
    <location>
        <begin position="92"/>
        <end position="107"/>
    </location>
</feature>
<feature type="region of interest" description="Disordered" evidence="1">
    <location>
        <begin position="407"/>
        <end position="471"/>
    </location>
</feature>
<dbReference type="InterPro" id="IPR009719">
    <property type="entry name" value="GIP1_N"/>
</dbReference>
<sequence length="814" mass="87153">MSDGKVTIPESVKKTIENIKEIAGHHSDEDIYAMLKECSMDPNETAQKLLYLDTFHVVKRKRDRRKENLSSQPLDDSRKRNQGRGARGARANSSSYTTSDAGNGRNTTSRKDRGFHDGHQKDASESSKSVSEQTRDKATSQPAKSFNLKSNGPSNVPNGSSTHDRAVMKSAGGFPNSSLSGAPAPMSGVSSSASDPVLLPSPNSGLPAAVGTIRLEGERRFVTTEPSATVQSGARSTATPNFADHPLEDNLTSDDMEESKFSNGTKSYAEASLFSFGSPTQSRSIGVLKGQSGEVKPNLVQESEKVDASGNLDIIHKTNALSLSKDNISNVEEMSSTLHKKREELIVSHRQPVIISKTIVVPEAAKNGLTFGSINADLGVNMNRVSDFSTDKSSAGKSDFLHENQDIHGEQIPSKQGAVSAAQEEDCPDHEQSPSHMPENPQSPQENNLNGTVSKHSNSKQDMLLPPGGPAYPVGHTAPSYSFGFITPVIGSPPMPVEGVEILARDSHTNFVVTQQLDRSTGYSAAPLYRPIGDSHLSSVLASGTATKYGGSMGVISQQTFHSPDESENSLIMSTTGATQLVTLPAGMVQSSFGMSSHPVTVFRPPYPPNFIPYGHYISPFYVPPSMHQYLGHSGFPQQPSTRNAFLPPTAASAGVKLSLPPYKNIENVSQIGITSFVPSQVGYNSHPVMTTGNLPGNEDVAASQPKENGVYAPVQTEGFPIWVATPGRDSSLHANSFYNLPPQAQHLPFTPAQAGHGALPGIYHPTQSMVAPLTNIHPFLQQSQAMAGSVETVGPSAPYQDPQHAHINWNHNF</sequence>
<feature type="compositionally biased region" description="Low complexity" evidence="1">
    <location>
        <begin position="150"/>
        <end position="161"/>
    </location>
</feature>
<protein>
    <submittedName>
        <fullName evidence="3">GBF-interacting protein 1, N-terminal</fullName>
    </submittedName>
</protein>
<feature type="compositionally biased region" description="Polar residues" evidence="1">
    <location>
        <begin position="440"/>
        <end position="456"/>
    </location>
</feature>
<proteinExistence type="predicted"/>
<dbReference type="EMBL" id="JBAMMX010000001">
    <property type="protein sequence ID" value="KAK6947114.1"/>
    <property type="molecule type" value="Genomic_DNA"/>
</dbReference>
<dbReference type="SUPFAM" id="SSF46934">
    <property type="entry name" value="UBA-like"/>
    <property type="match status" value="1"/>
</dbReference>
<comment type="caution">
    <text evidence="3">The sequence shown here is derived from an EMBL/GenBank/DDBJ whole genome shotgun (WGS) entry which is preliminary data.</text>
</comment>
<feature type="region of interest" description="Disordered" evidence="1">
    <location>
        <begin position="223"/>
        <end position="246"/>
    </location>
</feature>
<dbReference type="InterPro" id="IPR044277">
    <property type="entry name" value="GIP1"/>
</dbReference>
<dbReference type="GO" id="GO:0051082">
    <property type="term" value="F:unfolded protein binding"/>
    <property type="evidence" value="ECO:0007669"/>
    <property type="project" value="TreeGrafter"/>
</dbReference>